<evidence type="ECO:0000256" key="2">
    <source>
        <dbReference type="ARBA" id="ARBA00011081"/>
    </source>
</evidence>
<comment type="pathway">
    <text evidence="1 11">Metabolic intermediate biosynthesis; 1-deoxy-D-xylulose 5-phosphate biosynthesis; 1-deoxy-D-xylulose 5-phosphate from D-glyceraldehyde 3-phosphate and pyruvate: step 1/1.</text>
</comment>
<comment type="cofactor">
    <cofactor evidence="11">
        <name>Mg(2+)</name>
        <dbReference type="ChEBI" id="CHEBI:18420"/>
    </cofactor>
    <text evidence="11">Binds 1 Mg(2+) ion per subunit.</text>
</comment>
<dbReference type="AlphaFoldDB" id="A0A6L6YJ48"/>
<dbReference type="CDD" id="cd07033">
    <property type="entry name" value="TPP_PYR_DXS_TK_like"/>
    <property type="match status" value="1"/>
</dbReference>
<keyword evidence="9 11" id="KW-0414">Isoprene biosynthesis</keyword>
<evidence type="ECO:0000256" key="3">
    <source>
        <dbReference type="ARBA" id="ARBA00011738"/>
    </source>
</evidence>
<feature type="binding site" evidence="11">
    <location>
        <position position="147"/>
    </location>
    <ligand>
        <name>Mg(2+)</name>
        <dbReference type="ChEBI" id="CHEBI:18420"/>
    </ligand>
</feature>
<proteinExistence type="inferred from homology"/>
<dbReference type="GO" id="GO:0008661">
    <property type="term" value="F:1-deoxy-D-xylulose-5-phosphate synthase activity"/>
    <property type="evidence" value="ECO:0007669"/>
    <property type="project" value="UniProtKB-UniRule"/>
</dbReference>
<dbReference type="InterPro" id="IPR033248">
    <property type="entry name" value="Transketolase_C"/>
</dbReference>
<dbReference type="PROSITE" id="PS00802">
    <property type="entry name" value="TRANSKETOLASE_2"/>
    <property type="match status" value="1"/>
</dbReference>
<evidence type="ECO:0000256" key="9">
    <source>
        <dbReference type="ARBA" id="ARBA00023229"/>
    </source>
</evidence>
<dbReference type="InterPro" id="IPR005477">
    <property type="entry name" value="Dxylulose-5-P_synthase"/>
</dbReference>
<dbReference type="RefSeq" id="WP_160336122.1">
    <property type="nucleotide sequence ID" value="NZ_WSRP01000042.1"/>
</dbReference>
<dbReference type="Pfam" id="PF02779">
    <property type="entry name" value="Transket_pyr"/>
    <property type="match status" value="1"/>
</dbReference>
<dbReference type="Pfam" id="PF02780">
    <property type="entry name" value="Transketolase_C"/>
    <property type="match status" value="1"/>
</dbReference>
<feature type="binding site" evidence="11">
    <location>
        <begin position="115"/>
        <end position="117"/>
    </location>
    <ligand>
        <name>thiamine diphosphate</name>
        <dbReference type="ChEBI" id="CHEBI:58937"/>
    </ligand>
</feature>
<dbReference type="NCBIfam" id="TIGR00204">
    <property type="entry name" value="dxs"/>
    <property type="match status" value="1"/>
</dbReference>
<gene>
    <name evidence="11" type="primary">dxs</name>
    <name evidence="13" type="ORF">E5987_10955</name>
</gene>
<sequence length="626" mass="68514">MSTLLENINSPADVKKLTMPELKQLARELREFIIESVSKTGGHLSSSLGCVELAIAIHYVFETPEDRLIWDVGHQAYAHKILTGRRDRMLTLRQYKGLSGFPKRSESPYDAFGAGHSSTSISAALGMAVAARAQGKTDRSHVAVIGDGAMTAGMVFEALNCAGDMKDIRLLVILNDNDCSISAPVGALNKHFTKLMSGRFYAQARDIGKAIVRPFPKLFDLTRRAEEYSKGMVSPQSTLFEEFGLNYHGPIDGHDLEALIPVLQNMKALPGPLVLHVVTEKGRGYEPAVHNPTKYHGISPFDASKGLVSSPHAKTYTEVFSDFLMDIAKEDERVVAITPAMEEGSGLVEFARTYPKRFFDVAIAEQHAATFAAGLAAEGLKPICCYYSTFSQRAFDQIVHDVALQNLPVLFAMDRGGLVGADGATHHGSFDLSFLRCIPNIVIMAPSNENDCRQMLYTGYMLDQPVVVRYPRGKGPGVPIEKQMHAIEIGKAVKVRSCGAAAGRRCAILAFGSMVEEALQIADEIDATVYDMRFVKPIDRQAVTEAVKEHDLVVTMEENVVIGGAGDACLETLASEGIKADVLQIGIPDRFIEQGTQMQLWHDCGMNKESVLKQIQERLKLEQAEP</sequence>
<dbReference type="EMBL" id="WSRP01000042">
    <property type="protein sequence ID" value="MVX57706.1"/>
    <property type="molecule type" value="Genomic_DNA"/>
</dbReference>
<dbReference type="HAMAP" id="MF_00315">
    <property type="entry name" value="DXP_synth"/>
    <property type="match status" value="1"/>
</dbReference>
<evidence type="ECO:0000256" key="10">
    <source>
        <dbReference type="ARBA" id="ARBA00055605"/>
    </source>
</evidence>
<dbReference type="PANTHER" id="PTHR43322">
    <property type="entry name" value="1-D-DEOXYXYLULOSE 5-PHOSPHATE SYNTHASE-RELATED"/>
    <property type="match status" value="1"/>
</dbReference>
<dbReference type="PROSITE" id="PS00801">
    <property type="entry name" value="TRANSKETOLASE_1"/>
    <property type="match status" value="1"/>
</dbReference>
<reference evidence="13 14" key="1">
    <citation type="submission" date="2019-12" db="EMBL/GenBank/DDBJ databases">
        <title>Microbes associate with the intestines of laboratory mice.</title>
        <authorList>
            <person name="Navarre W."/>
            <person name="Wong E."/>
        </authorList>
    </citation>
    <scope>NUCLEOTIDE SEQUENCE [LARGE SCALE GENOMIC DNA]</scope>
    <source>
        <strain evidence="13 14">NM82_D38</strain>
    </source>
</reference>
<evidence type="ECO:0000256" key="8">
    <source>
        <dbReference type="ARBA" id="ARBA00023052"/>
    </source>
</evidence>
<dbReference type="UniPathway" id="UPA00064">
    <property type="reaction ID" value="UER00091"/>
</dbReference>
<evidence type="ECO:0000259" key="12">
    <source>
        <dbReference type="SMART" id="SM00861"/>
    </source>
</evidence>
<dbReference type="GO" id="GO:0000287">
    <property type="term" value="F:magnesium ion binding"/>
    <property type="evidence" value="ECO:0007669"/>
    <property type="project" value="UniProtKB-UniRule"/>
</dbReference>
<dbReference type="FunFam" id="3.40.50.970:FF:000005">
    <property type="entry name" value="1-deoxy-D-xylulose-5-phosphate synthase"/>
    <property type="match status" value="1"/>
</dbReference>
<keyword evidence="14" id="KW-1185">Reference proteome</keyword>
<feature type="binding site" evidence="11">
    <location>
        <position position="177"/>
    </location>
    <ligand>
        <name>Mg(2+)</name>
        <dbReference type="ChEBI" id="CHEBI:18420"/>
    </ligand>
</feature>
<feature type="binding site" evidence="11">
    <location>
        <position position="74"/>
    </location>
    <ligand>
        <name>thiamine diphosphate</name>
        <dbReference type="ChEBI" id="CHEBI:58937"/>
    </ligand>
</feature>
<dbReference type="CDD" id="cd02007">
    <property type="entry name" value="TPP_DXS"/>
    <property type="match status" value="1"/>
</dbReference>
<evidence type="ECO:0000313" key="14">
    <source>
        <dbReference type="Proteomes" id="UP000472580"/>
    </source>
</evidence>
<dbReference type="GO" id="GO:0019288">
    <property type="term" value="P:isopentenyl diphosphate biosynthetic process, methylerythritol 4-phosphate pathway"/>
    <property type="evidence" value="ECO:0007669"/>
    <property type="project" value="TreeGrafter"/>
</dbReference>
<feature type="binding site" evidence="11">
    <location>
        <position position="285"/>
    </location>
    <ligand>
        <name>thiamine diphosphate</name>
        <dbReference type="ChEBI" id="CHEBI:58937"/>
    </ligand>
</feature>
<accession>A0A6L6YJ48</accession>
<keyword evidence="7 11" id="KW-0784">Thiamine biosynthesis</keyword>
<comment type="function">
    <text evidence="10 11">Catalyzes the acyloin condensation reaction between C atoms 2 and 3 of pyruvate and glyceraldehyde 3-phosphate to yield 1-deoxy-D-xylulose-5-phosphate (DXP).</text>
</comment>
<dbReference type="InterPro" id="IPR049557">
    <property type="entry name" value="Transketolase_CS"/>
</dbReference>
<dbReference type="SMART" id="SM00861">
    <property type="entry name" value="Transket_pyr"/>
    <property type="match status" value="1"/>
</dbReference>
<dbReference type="Gene3D" id="3.40.50.920">
    <property type="match status" value="1"/>
</dbReference>
<dbReference type="GO" id="GO:0005829">
    <property type="term" value="C:cytosol"/>
    <property type="evidence" value="ECO:0007669"/>
    <property type="project" value="TreeGrafter"/>
</dbReference>
<dbReference type="PANTHER" id="PTHR43322:SF5">
    <property type="entry name" value="1-DEOXY-D-XYLULOSE-5-PHOSPHATE SYNTHASE, CHLOROPLASTIC"/>
    <property type="match status" value="1"/>
</dbReference>
<evidence type="ECO:0000256" key="7">
    <source>
        <dbReference type="ARBA" id="ARBA00022977"/>
    </source>
</evidence>
<comment type="similarity">
    <text evidence="2 11">Belongs to the transketolase family. DXPS subfamily.</text>
</comment>
<dbReference type="GO" id="GO:0009228">
    <property type="term" value="P:thiamine biosynthetic process"/>
    <property type="evidence" value="ECO:0007669"/>
    <property type="project" value="UniProtKB-UniRule"/>
</dbReference>
<dbReference type="InterPro" id="IPR029061">
    <property type="entry name" value="THDP-binding"/>
</dbReference>
<dbReference type="InterPro" id="IPR020826">
    <property type="entry name" value="Transketolase_BS"/>
</dbReference>
<organism evidence="13 14">
    <name type="scientific">Parasutterella muris</name>
    <dbReference type="NCBI Taxonomy" id="2565572"/>
    <lineage>
        <taxon>Bacteria</taxon>
        <taxon>Pseudomonadati</taxon>
        <taxon>Pseudomonadota</taxon>
        <taxon>Betaproteobacteria</taxon>
        <taxon>Burkholderiales</taxon>
        <taxon>Sutterellaceae</taxon>
        <taxon>Parasutterella</taxon>
    </lineage>
</organism>
<evidence type="ECO:0000256" key="11">
    <source>
        <dbReference type="HAMAP-Rule" id="MF_00315"/>
    </source>
</evidence>
<evidence type="ECO:0000256" key="5">
    <source>
        <dbReference type="ARBA" id="ARBA00022723"/>
    </source>
</evidence>
<keyword evidence="5 11" id="KW-0479">Metal-binding</keyword>
<dbReference type="SUPFAM" id="SSF52518">
    <property type="entry name" value="Thiamin diphosphate-binding fold (THDP-binding)"/>
    <property type="match status" value="2"/>
</dbReference>
<keyword evidence="4 11" id="KW-0808">Transferase</keyword>
<evidence type="ECO:0000256" key="6">
    <source>
        <dbReference type="ARBA" id="ARBA00022842"/>
    </source>
</evidence>
<dbReference type="FunFam" id="3.40.50.920:FF:000002">
    <property type="entry name" value="1-deoxy-D-xylulose-5-phosphate synthase"/>
    <property type="match status" value="1"/>
</dbReference>
<dbReference type="SUPFAM" id="SSF52922">
    <property type="entry name" value="TK C-terminal domain-like"/>
    <property type="match status" value="1"/>
</dbReference>
<comment type="cofactor">
    <cofactor evidence="11">
        <name>thiamine diphosphate</name>
        <dbReference type="ChEBI" id="CHEBI:58937"/>
    </cofactor>
    <text evidence="11">Binds 1 thiamine pyrophosphate per subunit.</text>
</comment>
<dbReference type="EC" id="2.2.1.7" evidence="11"/>
<keyword evidence="6 11" id="KW-0460">Magnesium</keyword>
<dbReference type="NCBIfam" id="NF003933">
    <property type="entry name" value="PRK05444.2-2"/>
    <property type="match status" value="1"/>
</dbReference>
<dbReference type="Gene3D" id="3.40.50.970">
    <property type="match status" value="2"/>
</dbReference>
<feature type="binding site" evidence="11">
    <location>
        <position position="365"/>
    </location>
    <ligand>
        <name>thiamine diphosphate</name>
        <dbReference type="ChEBI" id="CHEBI:58937"/>
    </ligand>
</feature>
<dbReference type="OrthoDB" id="9803371at2"/>
<comment type="subunit">
    <text evidence="3 11">Homodimer.</text>
</comment>
<feature type="domain" description="Transketolase-like pyrimidine-binding" evidence="12">
    <location>
        <begin position="314"/>
        <end position="478"/>
    </location>
</feature>
<protein>
    <recommendedName>
        <fullName evidence="11">1-deoxy-D-xylulose-5-phosphate synthase</fullName>
        <ecNumber evidence="11">2.2.1.7</ecNumber>
    </recommendedName>
    <alternativeName>
        <fullName evidence="11">1-deoxyxylulose-5-phosphate synthase</fullName>
        <shortName evidence="11">DXP synthase</shortName>
        <shortName evidence="11">DXPS</shortName>
    </alternativeName>
</protein>
<comment type="caution">
    <text evidence="13">The sequence shown here is derived from an EMBL/GenBank/DDBJ whole genome shotgun (WGS) entry which is preliminary data.</text>
</comment>
<evidence type="ECO:0000313" key="13">
    <source>
        <dbReference type="EMBL" id="MVX57706.1"/>
    </source>
</evidence>
<comment type="catalytic activity">
    <reaction evidence="11">
        <text>D-glyceraldehyde 3-phosphate + pyruvate + H(+) = 1-deoxy-D-xylulose 5-phosphate + CO2</text>
        <dbReference type="Rhea" id="RHEA:12605"/>
        <dbReference type="ChEBI" id="CHEBI:15361"/>
        <dbReference type="ChEBI" id="CHEBI:15378"/>
        <dbReference type="ChEBI" id="CHEBI:16526"/>
        <dbReference type="ChEBI" id="CHEBI:57792"/>
        <dbReference type="ChEBI" id="CHEBI:59776"/>
        <dbReference type="EC" id="2.2.1.7"/>
    </reaction>
</comment>
<feature type="binding site" evidence="11">
    <location>
        <begin position="148"/>
        <end position="149"/>
    </location>
    <ligand>
        <name>thiamine diphosphate</name>
        <dbReference type="ChEBI" id="CHEBI:58937"/>
    </ligand>
</feature>
<dbReference type="GO" id="GO:0030976">
    <property type="term" value="F:thiamine pyrophosphate binding"/>
    <property type="evidence" value="ECO:0007669"/>
    <property type="project" value="UniProtKB-UniRule"/>
</dbReference>
<dbReference type="InterPro" id="IPR005475">
    <property type="entry name" value="Transketolase-like_Pyr-bd"/>
</dbReference>
<dbReference type="InterPro" id="IPR009014">
    <property type="entry name" value="Transketo_C/PFOR_II"/>
</dbReference>
<dbReference type="GO" id="GO:0016114">
    <property type="term" value="P:terpenoid biosynthetic process"/>
    <property type="evidence" value="ECO:0007669"/>
    <property type="project" value="UniProtKB-UniRule"/>
</dbReference>
<feature type="binding site" evidence="11">
    <location>
        <position position="177"/>
    </location>
    <ligand>
        <name>thiamine diphosphate</name>
        <dbReference type="ChEBI" id="CHEBI:58937"/>
    </ligand>
</feature>
<keyword evidence="8 11" id="KW-0786">Thiamine pyrophosphate</keyword>
<evidence type="ECO:0000256" key="1">
    <source>
        <dbReference type="ARBA" id="ARBA00004980"/>
    </source>
</evidence>
<dbReference type="Pfam" id="PF13292">
    <property type="entry name" value="DXP_synthase_N"/>
    <property type="match status" value="1"/>
</dbReference>
<evidence type="ECO:0000256" key="4">
    <source>
        <dbReference type="ARBA" id="ARBA00022679"/>
    </source>
</evidence>
<name>A0A6L6YJ48_9BURK</name>
<dbReference type="Proteomes" id="UP000472580">
    <property type="component" value="Unassembled WGS sequence"/>
</dbReference>